<feature type="region of interest" description="Disordered" evidence="1">
    <location>
        <begin position="302"/>
        <end position="346"/>
    </location>
</feature>
<evidence type="ECO:0000313" key="3">
    <source>
        <dbReference type="EMBL" id="GFH50304.1"/>
    </source>
</evidence>
<evidence type="ECO:0000313" key="4">
    <source>
        <dbReference type="Proteomes" id="UP001054902"/>
    </source>
</evidence>
<feature type="region of interest" description="Disordered" evidence="1">
    <location>
        <begin position="205"/>
        <end position="230"/>
    </location>
</feature>
<proteinExistence type="predicted"/>
<name>A0AAD3CR63_9STRA</name>
<keyword evidence="2" id="KW-0732">Signal</keyword>
<dbReference type="AlphaFoldDB" id="A0AAD3CR63"/>
<organism evidence="3 4">
    <name type="scientific">Chaetoceros tenuissimus</name>
    <dbReference type="NCBI Taxonomy" id="426638"/>
    <lineage>
        <taxon>Eukaryota</taxon>
        <taxon>Sar</taxon>
        <taxon>Stramenopiles</taxon>
        <taxon>Ochrophyta</taxon>
        <taxon>Bacillariophyta</taxon>
        <taxon>Coscinodiscophyceae</taxon>
        <taxon>Chaetocerotophycidae</taxon>
        <taxon>Chaetocerotales</taxon>
        <taxon>Chaetocerotaceae</taxon>
        <taxon>Chaetoceros</taxon>
    </lineage>
</organism>
<feature type="compositionally biased region" description="Polar residues" evidence="1">
    <location>
        <begin position="205"/>
        <end position="224"/>
    </location>
</feature>
<feature type="compositionally biased region" description="Low complexity" evidence="1">
    <location>
        <begin position="320"/>
        <end position="331"/>
    </location>
</feature>
<accession>A0AAD3CR63</accession>
<sequence length="346" mass="37994">MKFITVVLLSALAVFSPVVLSQKVEPASSSVVETAKDVSPMNSSERGLNAVGGDIVFYEPNGVFPCASTRRRLSHENSDLSRNQFYTIDLEAGVTYVFEVTRDLIQCALYPIAYLYQGECTVTGDNPFTISGCTEVVENRNVIDRPGCVAGFESSTESSKDPFFEFTPTTTGKYTLRVAKYEEDSCTDAGITEYKYSAIVTTPASEQPSSIPSFTPSSQPSSEPSWVDDEQCKKKDSENDICAELDGRCKTDCEDDENFVCVPGLCSYDRNWDKPTKSPKMRQLKEDDVEVVDFEITADGGVERKLKATKAPSEKEAKTTKAPPKGTKAPKSSCACRVPRKHGCKK</sequence>
<feature type="compositionally biased region" description="Basic and acidic residues" evidence="1">
    <location>
        <begin position="302"/>
        <end position="319"/>
    </location>
</feature>
<feature type="chain" id="PRO_5042279992" evidence="2">
    <location>
        <begin position="22"/>
        <end position="346"/>
    </location>
</feature>
<evidence type="ECO:0000256" key="2">
    <source>
        <dbReference type="SAM" id="SignalP"/>
    </source>
</evidence>
<keyword evidence="4" id="KW-1185">Reference proteome</keyword>
<comment type="caution">
    <text evidence="3">The sequence shown here is derived from an EMBL/GenBank/DDBJ whole genome shotgun (WGS) entry which is preliminary data.</text>
</comment>
<dbReference type="EMBL" id="BLLK01000038">
    <property type="protein sequence ID" value="GFH50304.1"/>
    <property type="molecule type" value="Genomic_DNA"/>
</dbReference>
<feature type="signal peptide" evidence="2">
    <location>
        <begin position="1"/>
        <end position="21"/>
    </location>
</feature>
<gene>
    <name evidence="3" type="ORF">CTEN210_06780</name>
</gene>
<dbReference type="Proteomes" id="UP001054902">
    <property type="component" value="Unassembled WGS sequence"/>
</dbReference>
<protein>
    <submittedName>
        <fullName evidence="3">Uncharacterized protein</fullName>
    </submittedName>
</protein>
<evidence type="ECO:0000256" key="1">
    <source>
        <dbReference type="SAM" id="MobiDB-lite"/>
    </source>
</evidence>
<reference evidence="3 4" key="1">
    <citation type="journal article" date="2021" name="Sci. Rep.">
        <title>The genome of the diatom Chaetoceros tenuissimus carries an ancient integrated fragment of an extant virus.</title>
        <authorList>
            <person name="Hongo Y."/>
            <person name="Kimura K."/>
            <person name="Takaki Y."/>
            <person name="Yoshida Y."/>
            <person name="Baba S."/>
            <person name="Kobayashi G."/>
            <person name="Nagasaki K."/>
            <person name="Hano T."/>
            <person name="Tomaru Y."/>
        </authorList>
    </citation>
    <scope>NUCLEOTIDE SEQUENCE [LARGE SCALE GENOMIC DNA]</scope>
    <source>
        <strain evidence="3 4">NIES-3715</strain>
    </source>
</reference>